<evidence type="ECO:0000256" key="2">
    <source>
        <dbReference type="ARBA" id="ARBA00006683"/>
    </source>
</evidence>
<dbReference type="HOGENOM" id="CLU_665100_0_0_11"/>
<dbReference type="Pfam" id="PF02706">
    <property type="entry name" value="Wzz"/>
    <property type="match status" value="1"/>
</dbReference>
<feature type="transmembrane region" description="Helical" evidence="8">
    <location>
        <begin position="12"/>
        <end position="32"/>
    </location>
</feature>
<gene>
    <name evidence="10" type="ordered locus">BLASA_0777</name>
</gene>
<dbReference type="GO" id="GO:0005886">
    <property type="term" value="C:plasma membrane"/>
    <property type="evidence" value="ECO:0007669"/>
    <property type="project" value="UniProtKB-SubCell"/>
</dbReference>
<dbReference type="eggNOG" id="COG3944">
    <property type="taxonomic scope" value="Bacteria"/>
</dbReference>
<feature type="transmembrane region" description="Helical" evidence="8">
    <location>
        <begin position="169"/>
        <end position="188"/>
    </location>
</feature>
<keyword evidence="4 8" id="KW-0812">Transmembrane</keyword>
<feature type="region of interest" description="Disordered" evidence="7">
    <location>
        <begin position="359"/>
        <end position="413"/>
    </location>
</feature>
<evidence type="ECO:0000256" key="5">
    <source>
        <dbReference type="ARBA" id="ARBA00022989"/>
    </source>
</evidence>
<sequence>MELRDYLAALHRYWRTWVAMTIVGLLLAVLVIQVSPRVYRATAGVFVASSIEGTSGSQFVNQRVRSYPEIARSLTVLEPVIDELELDISFSRLRDAVTAVNPVDTSRITISVTSASPEWATEVANAVAIEFGEVMEELETSTAGSSPVTLTVTDPAAVPADPVSPDTGLLLTLGFVVGLSLGLALAIVRSRMSDAVYTDEDVRAAWGDAGAELVIHAPRVGRAATADNAVSGLIRQLEALAHERPVRLLAVSPASGKEAALTRVLALVATELSARGVPAVLAGQPKGAGHGELVRLEVAAPADALRDWRRLAAGHDGLLLVAEAGRVTAEQLRELRDMTSAVQFETVALVLLRTWRPPVRSSSSAAPRETRGAVDRTGLAVQPPTTVASSDPVLRHPSGKPVAAPDADLSQRR</sequence>
<reference evidence="11" key="2">
    <citation type="submission" date="2012-02" db="EMBL/GenBank/DDBJ databases">
        <title>Complete genome sequence of Blastococcus saxobsidens strain DD2.</title>
        <authorList>
            <person name="Genoscope."/>
        </authorList>
    </citation>
    <scope>NUCLEOTIDE SEQUENCE [LARGE SCALE GENOMIC DNA]</scope>
    <source>
        <strain evidence="11">DD2</strain>
    </source>
</reference>
<evidence type="ECO:0000313" key="10">
    <source>
        <dbReference type="EMBL" id="CCG01730.1"/>
    </source>
</evidence>
<keyword evidence="6 8" id="KW-0472">Membrane</keyword>
<dbReference type="GO" id="GO:0004713">
    <property type="term" value="F:protein tyrosine kinase activity"/>
    <property type="evidence" value="ECO:0007669"/>
    <property type="project" value="TreeGrafter"/>
</dbReference>
<evidence type="ECO:0000313" key="11">
    <source>
        <dbReference type="Proteomes" id="UP000007517"/>
    </source>
</evidence>
<dbReference type="EMBL" id="FO117623">
    <property type="protein sequence ID" value="CCG01730.1"/>
    <property type="molecule type" value="Genomic_DNA"/>
</dbReference>
<keyword evidence="5 8" id="KW-1133">Transmembrane helix</keyword>
<proteinExistence type="inferred from homology"/>
<evidence type="ECO:0000256" key="6">
    <source>
        <dbReference type="ARBA" id="ARBA00023136"/>
    </source>
</evidence>
<dbReference type="InterPro" id="IPR050445">
    <property type="entry name" value="Bact_polysacc_biosynth/exp"/>
</dbReference>
<dbReference type="InterPro" id="IPR003856">
    <property type="entry name" value="LPS_length_determ_N"/>
</dbReference>
<evidence type="ECO:0000256" key="4">
    <source>
        <dbReference type="ARBA" id="ARBA00022692"/>
    </source>
</evidence>
<name>H6RSH9_BLASD</name>
<dbReference type="STRING" id="1146883.BLASA_0777"/>
<evidence type="ECO:0000256" key="8">
    <source>
        <dbReference type="SAM" id="Phobius"/>
    </source>
</evidence>
<keyword evidence="11" id="KW-1185">Reference proteome</keyword>
<dbReference type="PANTHER" id="PTHR32309:SF13">
    <property type="entry name" value="FERRIC ENTEROBACTIN TRANSPORT PROTEIN FEPE"/>
    <property type="match status" value="1"/>
</dbReference>
<evidence type="ECO:0000259" key="9">
    <source>
        <dbReference type="Pfam" id="PF02706"/>
    </source>
</evidence>
<protein>
    <recommendedName>
        <fullName evidence="9">Polysaccharide chain length determinant N-terminal domain-containing protein</fullName>
    </recommendedName>
</protein>
<accession>H6RSH9</accession>
<dbReference type="Proteomes" id="UP000007517">
    <property type="component" value="Chromosome"/>
</dbReference>
<organism evidence="10 11">
    <name type="scientific">Blastococcus saxobsidens (strain DD2)</name>
    <dbReference type="NCBI Taxonomy" id="1146883"/>
    <lineage>
        <taxon>Bacteria</taxon>
        <taxon>Bacillati</taxon>
        <taxon>Actinomycetota</taxon>
        <taxon>Actinomycetes</taxon>
        <taxon>Geodermatophilales</taxon>
        <taxon>Geodermatophilaceae</taxon>
        <taxon>Blastococcus</taxon>
    </lineage>
</organism>
<evidence type="ECO:0000256" key="3">
    <source>
        <dbReference type="ARBA" id="ARBA00022475"/>
    </source>
</evidence>
<reference evidence="10 11" key="1">
    <citation type="journal article" date="2012" name="J. Bacteriol.">
        <title>Genome Sequence of Blastococcus saxobsidens DD2, a Stone-Inhabiting Bacterium.</title>
        <authorList>
            <person name="Chouaia B."/>
            <person name="Crotti E."/>
            <person name="Brusetti L."/>
            <person name="Daffonchio D."/>
            <person name="Essoussi I."/>
            <person name="Nouioui I."/>
            <person name="Sbissi I."/>
            <person name="Ghodhbane-Gtari F."/>
            <person name="Gtari M."/>
            <person name="Vacherie B."/>
            <person name="Barbe V."/>
            <person name="Medigue C."/>
            <person name="Gury J."/>
            <person name="Pujic P."/>
            <person name="Normand P."/>
        </authorList>
    </citation>
    <scope>NUCLEOTIDE SEQUENCE [LARGE SCALE GENOMIC DNA]</scope>
    <source>
        <strain evidence="10 11">DD2</strain>
    </source>
</reference>
<evidence type="ECO:0000256" key="7">
    <source>
        <dbReference type="SAM" id="MobiDB-lite"/>
    </source>
</evidence>
<keyword evidence="3" id="KW-1003">Cell membrane</keyword>
<dbReference type="RefSeq" id="WP_014374639.1">
    <property type="nucleotide sequence ID" value="NC_016943.1"/>
</dbReference>
<dbReference type="PANTHER" id="PTHR32309">
    <property type="entry name" value="TYROSINE-PROTEIN KINASE"/>
    <property type="match status" value="1"/>
</dbReference>
<comment type="similarity">
    <text evidence="2">Belongs to the CpsC/CapA family.</text>
</comment>
<dbReference type="AlphaFoldDB" id="H6RSH9"/>
<dbReference type="KEGG" id="bsd:BLASA_0777"/>
<comment type="subcellular location">
    <subcellularLocation>
        <location evidence="1">Cell membrane</location>
        <topology evidence="1">Multi-pass membrane protein</topology>
    </subcellularLocation>
</comment>
<evidence type="ECO:0000256" key="1">
    <source>
        <dbReference type="ARBA" id="ARBA00004651"/>
    </source>
</evidence>
<dbReference type="OrthoDB" id="9812433at2"/>
<feature type="domain" description="Polysaccharide chain length determinant N-terminal" evidence="9">
    <location>
        <begin position="2"/>
        <end position="84"/>
    </location>
</feature>